<dbReference type="EMBL" id="JAFCIX010000030">
    <property type="protein sequence ID" value="KAH6600597.1"/>
    <property type="molecule type" value="Genomic_DNA"/>
</dbReference>
<keyword evidence="23" id="KW-1185">Reference proteome</keyword>
<evidence type="ECO:0000256" key="7">
    <source>
        <dbReference type="ARBA" id="ARBA00022741"/>
    </source>
</evidence>
<dbReference type="NCBIfam" id="TIGR00606">
    <property type="entry name" value="rad50"/>
    <property type="match status" value="1"/>
</dbReference>
<evidence type="ECO:0000256" key="12">
    <source>
        <dbReference type="ARBA" id="ARBA00022842"/>
    </source>
</evidence>
<keyword evidence="11" id="KW-0067">ATP-binding</keyword>
<dbReference type="Pfam" id="PF13476">
    <property type="entry name" value="AAA_23"/>
    <property type="match status" value="1"/>
</dbReference>
<proteinExistence type="inferred from homology"/>
<sequence>MATLDKLLIRGVRSFAPDRTETLEFSTPLTIIVGHNGAGKTTIIECLKYSTTGDLPPNSKNGAFVYDPKLAHTSEVKAQVKLRFHNVRGQEVTCTRSLIVIQRLSSKTMRTLDSILSIKDPSSGEVHDLSSRCAVVDEELAPHLAVSKAILEHVVFCHQEDSFWPLSEPAALKKKFDEIFASTRYTKALVEIRDQKKSLVVVAKECERDLVHLRANKDKAKRVRGALLEVNTNFENTRARISQLDNGQVDDVVTQMTSHLEKQRSIGELTTRRVHAVHELDILRQRIQEISNNLNIHNEPEGELRQLLENYASSVSNQEGEQIALEEHKSSLDQNITVLGTQISGLYTRRGQLEAEHNAFKRQLKDRDDLAAELIKQYSVDGFDTSSLSDSDVDNFMRVLRRKAAEKQTSLEEFKSESKSKENSLSATMQQVRSDISTFDQTKRMYRLQIESTSSRTSELKMKMNAVSVGQIEIDSAGADLTTAETELEQARHLLENNTIEADLAVLQTQIDECERNLQQKSKEISAASLQMDTRARHAIKTAEFAKKTDMREKIMAELAKDVFDNLNINPPFESYMDEFDAALRSRQERRVELDQLRTDRMLQLSSITAKLNSTQETLKAKEAEERIKLFKITQICAPAEFKTALQNAEAKAIDCRDNLSSMNSAKSMYSKFIRKLKTNQCCPLCVRGFSDSNELDDFASKLELILERVPTAMRDAEVEAAKAEANLVALSDLGVTWSDYERLRTIELPDLRTHILMLESNRAQLQSSTDDDYPDLVAVNNAEIDIIRRLKSTTEEVTRVSVDIAAIERDIASISGDLGSSGATRTVGEIQREYEAIQVELKSMHLRLENLNQDLRNLQGDVQLRKNRVRDARETLEQLKINFGERARIATQIEELRIDSTRLDSEIKAIDVKSQEIYPQLDQLSTELSNFQRESGLTQNDLEAQVQRVTQNLNCLVNLQKEIERYNLSEGALKLSHCIRDTAALQRKIDDMKSEIETVTGRIERIQKHRSEMQVLQRTIDDNLKLRKLNSELSAIGQRIHAIDVEIQNFDMSAANTQYAELKSIHERLVSERAQLVGEQKQLEENARRLNKELQTDYCEIDLQFQEKVIELQLVQKSAHDLEIYAKALDRAIMTHHQHKMDEINKIIRELWTKTYRGLDIDTIEVRWDPEKDNSRSYNYRVVMVKGDTELDMRGRCSAGQKVLTSIIIRLALAETFCVNCGILALDEPTTNLDRENIESLAESLAEIIQTRRQQSNFQLIVITHDEEFMQLLGSGEFADFYYRVEKKADGTSSIHKEPMGNR</sequence>
<gene>
    <name evidence="22" type="ORF">BASA50_002161</name>
</gene>
<feature type="compositionally biased region" description="Basic and acidic residues" evidence="19">
    <location>
        <begin position="407"/>
        <end position="422"/>
    </location>
</feature>
<comment type="similarity">
    <text evidence="4">Belongs to the SMC family. RAD50 subfamily.</text>
</comment>
<reference evidence="22 23" key="1">
    <citation type="submission" date="2021-02" db="EMBL/GenBank/DDBJ databases">
        <title>Variation within the Batrachochytrium salamandrivorans European outbreak.</title>
        <authorList>
            <person name="Kelly M."/>
            <person name="Pasmans F."/>
            <person name="Shea T.P."/>
            <person name="Munoz J.F."/>
            <person name="Carranza S."/>
            <person name="Cuomo C.A."/>
            <person name="Martel A."/>
        </authorList>
    </citation>
    <scope>NUCLEOTIDE SEQUENCE [LARGE SCALE GENOMIC DNA]</scope>
    <source>
        <strain evidence="22 23">AMFP18/2</strain>
    </source>
</reference>
<keyword evidence="10" id="KW-0862">Zinc</keyword>
<accession>A0ABQ8FM32</accession>
<dbReference type="PANTHER" id="PTHR18867:SF12">
    <property type="entry name" value="DNA REPAIR PROTEIN RAD50"/>
    <property type="match status" value="1"/>
</dbReference>
<evidence type="ECO:0000256" key="4">
    <source>
        <dbReference type="ARBA" id="ARBA00009439"/>
    </source>
</evidence>
<comment type="catalytic activity">
    <reaction evidence="17">
        <text>ATP + H2O = ADP + phosphate + H(+)</text>
        <dbReference type="Rhea" id="RHEA:13065"/>
        <dbReference type="ChEBI" id="CHEBI:15377"/>
        <dbReference type="ChEBI" id="CHEBI:15378"/>
        <dbReference type="ChEBI" id="CHEBI:30616"/>
        <dbReference type="ChEBI" id="CHEBI:43474"/>
        <dbReference type="ChEBI" id="CHEBI:456216"/>
    </reaction>
</comment>
<dbReference type="InterPro" id="IPR013134">
    <property type="entry name" value="Zn_hook_RAD50"/>
</dbReference>
<evidence type="ECO:0000256" key="10">
    <source>
        <dbReference type="ARBA" id="ARBA00022833"/>
    </source>
</evidence>
<evidence type="ECO:0000313" key="23">
    <source>
        <dbReference type="Proteomes" id="UP001648503"/>
    </source>
</evidence>
<keyword evidence="7" id="KW-0547">Nucleotide-binding</keyword>
<dbReference type="InterPro" id="IPR027417">
    <property type="entry name" value="P-loop_NTPase"/>
</dbReference>
<dbReference type="Pfam" id="PF13558">
    <property type="entry name" value="SbcC_Walker_B"/>
    <property type="match status" value="1"/>
</dbReference>
<evidence type="ECO:0000256" key="13">
    <source>
        <dbReference type="ARBA" id="ARBA00023054"/>
    </source>
</evidence>
<evidence type="ECO:0000259" key="21">
    <source>
        <dbReference type="Pfam" id="PF13476"/>
    </source>
</evidence>
<dbReference type="PANTHER" id="PTHR18867">
    <property type="entry name" value="RAD50"/>
    <property type="match status" value="1"/>
</dbReference>
<keyword evidence="8" id="KW-0227">DNA damage</keyword>
<evidence type="ECO:0008006" key="24">
    <source>
        <dbReference type="Google" id="ProtNLM"/>
    </source>
</evidence>
<comment type="caution">
    <text evidence="22">The sequence shown here is derived from an EMBL/GenBank/DDBJ whole genome shotgun (WGS) entry which is preliminary data.</text>
</comment>
<evidence type="ECO:0000256" key="19">
    <source>
        <dbReference type="SAM" id="MobiDB-lite"/>
    </source>
</evidence>
<keyword evidence="9" id="KW-0378">Hydrolase</keyword>
<dbReference type="Proteomes" id="UP001648503">
    <property type="component" value="Unassembled WGS sequence"/>
</dbReference>
<feature type="domain" description="Zinc-hook" evidence="20">
    <location>
        <begin position="663"/>
        <end position="712"/>
    </location>
</feature>
<protein>
    <recommendedName>
        <fullName evidence="24">Zinc-hook domain-containing protein</fullName>
    </recommendedName>
</protein>
<keyword evidence="6" id="KW-0479">Metal-binding</keyword>
<keyword evidence="15" id="KW-0539">Nucleus</keyword>
<evidence type="ECO:0000256" key="1">
    <source>
        <dbReference type="ARBA" id="ARBA00001947"/>
    </source>
</evidence>
<keyword evidence="5" id="KW-0158">Chromosome</keyword>
<keyword evidence="12" id="KW-0460">Magnesium</keyword>
<evidence type="ECO:0000256" key="8">
    <source>
        <dbReference type="ARBA" id="ARBA00022763"/>
    </source>
</evidence>
<comment type="subcellular location">
    <subcellularLocation>
        <location evidence="3">Chromosome</location>
    </subcellularLocation>
    <subcellularLocation>
        <location evidence="2">Nucleus</location>
    </subcellularLocation>
</comment>
<dbReference type="SUPFAM" id="SSF52540">
    <property type="entry name" value="P-loop containing nucleoside triphosphate hydrolases"/>
    <property type="match status" value="2"/>
</dbReference>
<name>A0ABQ8FM32_9FUNG</name>
<dbReference type="Gene3D" id="3.40.50.300">
    <property type="entry name" value="P-loop containing nucleotide triphosphate hydrolases"/>
    <property type="match status" value="2"/>
</dbReference>
<feature type="coiled-coil region" evidence="18">
    <location>
        <begin position="481"/>
        <end position="531"/>
    </location>
</feature>
<dbReference type="Gene3D" id="1.10.287.1490">
    <property type="match status" value="1"/>
</dbReference>
<evidence type="ECO:0000256" key="16">
    <source>
        <dbReference type="ARBA" id="ARBA00023254"/>
    </source>
</evidence>
<evidence type="ECO:0000256" key="2">
    <source>
        <dbReference type="ARBA" id="ARBA00004123"/>
    </source>
</evidence>
<evidence type="ECO:0000256" key="9">
    <source>
        <dbReference type="ARBA" id="ARBA00022801"/>
    </source>
</evidence>
<feature type="coiled-coil region" evidence="18">
    <location>
        <begin position="1067"/>
        <end position="1101"/>
    </location>
</feature>
<evidence type="ECO:0000256" key="17">
    <source>
        <dbReference type="ARBA" id="ARBA00049360"/>
    </source>
</evidence>
<dbReference type="InterPro" id="IPR004584">
    <property type="entry name" value="Rad50_eukaryotes"/>
</dbReference>
<keyword evidence="13 18" id="KW-0175">Coiled coil</keyword>
<feature type="region of interest" description="Disordered" evidence="19">
    <location>
        <begin position="407"/>
        <end position="428"/>
    </location>
</feature>
<organism evidence="22 23">
    <name type="scientific">Batrachochytrium salamandrivorans</name>
    <dbReference type="NCBI Taxonomy" id="1357716"/>
    <lineage>
        <taxon>Eukaryota</taxon>
        <taxon>Fungi</taxon>
        <taxon>Fungi incertae sedis</taxon>
        <taxon>Chytridiomycota</taxon>
        <taxon>Chytridiomycota incertae sedis</taxon>
        <taxon>Chytridiomycetes</taxon>
        <taxon>Rhizophydiales</taxon>
        <taxon>Rhizophydiales incertae sedis</taxon>
        <taxon>Batrachochytrium</taxon>
    </lineage>
</organism>
<evidence type="ECO:0000313" key="22">
    <source>
        <dbReference type="EMBL" id="KAH6600597.1"/>
    </source>
</evidence>
<feature type="coiled-coil region" evidence="18">
    <location>
        <begin position="835"/>
        <end position="883"/>
    </location>
</feature>
<evidence type="ECO:0000259" key="20">
    <source>
        <dbReference type="Pfam" id="PF04423"/>
    </source>
</evidence>
<keyword evidence="16" id="KW-0469">Meiosis</keyword>
<evidence type="ECO:0000256" key="3">
    <source>
        <dbReference type="ARBA" id="ARBA00004286"/>
    </source>
</evidence>
<evidence type="ECO:0000256" key="14">
    <source>
        <dbReference type="ARBA" id="ARBA00023204"/>
    </source>
</evidence>
<evidence type="ECO:0000256" key="11">
    <source>
        <dbReference type="ARBA" id="ARBA00022840"/>
    </source>
</evidence>
<keyword evidence="14" id="KW-0234">DNA repair</keyword>
<evidence type="ECO:0000256" key="15">
    <source>
        <dbReference type="ARBA" id="ARBA00023242"/>
    </source>
</evidence>
<evidence type="ECO:0000256" key="18">
    <source>
        <dbReference type="SAM" id="Coils"/>
    </source>
</evidence>
<evidence type="ECO:0000256" key="5">
    <source>
        <dbReference type="ARBA" id="ARBA00022454"/>
    </source>
</evidence>
<dbReference type="InterPro" id="IPR038729">
    <property type="entry name" value="Rad50/SbcC_AAA"/>
</dbReference>
<comment type="cofactor">
    <cofactor evidence="1">
        <name>Zn(2+)</name>
        <dbReference type="ChEBI" id="CHEBI:29105"/>
    </cofactor>
</comment>
<feature type="domain" description="Rad50/SbcC-type AAA" evidence="21">
    <location>
        <begin position="6"/>
        <end position="213"/>
    </location>
</feature>
<dbReference type="Pfam" id="PF04423">
    <property type="entry name" value="Rad50_zn_hook"/>
    <property type="match status" value="1"/>
</dbReference>
<evidence type="ECO:0000256" key="6">
    <source>
        <dbReference type="ARBA" id="ARBA00022723"/>
    </source>
</evidence>